<dbReference type="RefSeq" id="WP_057506055.1">
    <property type="nucleotide sequence ID" value="NZ_LLXS01000020.1"/>
</dbReference>
<dbReference type="AlphaFoldDB" id="A0A0R0AKQ0"/>
<dbReference type="InterPro" id="IPR007497">
    <property type="entry name" value="SIMPL/DUF541"/>
</dbReference>
<dbReference type="Gene3D" id="3.30.110.170">
    <property type="entry name" value="Protein of unknown function (DUF541), domain 1"/>
    <property type="match status" value="1"/>
</dbReference>
<reference evidence="3 4" key="1">
    <citation type="submission" date="2015-10" db="EMBL/GenBank/DDBJ databases">
        <title>Genome sequencing and analysis of members of genus Stenotrophomonas.</title>
        <authorList>
            <person name="Patil P.P."/>
            <person name="Midha S."/>
            <person name="Patil P.B."/>
        </authorList>
    </citation>
    <scope>NUCLEOTIDE SEQUENCE [LARGE SCALE GENOMIC DNA]</scope>
    <source>
        <strain evidence="3 4">JCM 9942</strain>
    </source>
</reference>
<sequence>MKSRFVLSLLLALAPVLSFAQANSIPSQPHLLVKGQAARTVVPDHFTVEFLVQATDMAPEQARSRVERNVAAVLAALKKHRALAENTYASSLSISAENAYENGKQVFKGTKVVRRVRGSFDDLEKLRALLADVDAGPELQITSLRSGYAKASTLRAELKAQAARQSRHSAEGLAAAYGTRITGLYTISDVAPNFAYGVQAGTWQSASEDAGDDAIPPPSPPAPPAPAAMEVSGSRLAPESLETGTITFTENVYAIFLIAQ</sequence>
<accession>A0A0R0AKQ0</accession>
<comment type="caution">
    <text evidence="3">The sequence shown here is derived from an EMBL/GenBank/DDBJ whole genome shotgun (WGS) entry which is preliminary data.</text>
</comment>
<evidence type="ECO:0000256" key="2">
    <source>
        <dbReference type="SAM" id="SignalP"/>
    </source>
</evidence>
<dbReference type="PANTHER" id="PTHR34387:SF2">
    <property type="entry name" value="SLR1258 PROTEIN"/>
    <property type="match status" value="1"/>
</dbReference>
<feature type="region of interest" description="Disordered" evidence="1">
    <location>
        <begin position="206"/>
        <end position="231"/>
    </location>
</feature>
<dbReference type="PANTHER" id="PTHR34387">
    <property type="entry name" value="SLR1258 PROTEIN"/>
    <property type="match status" value="1"/>
</dbReference>
<organism evidence="3 4">
    <name type="scientific">Stenotrophomonas pictorum JCM 9942</name>
    <dbReference type="NCBI Taxonomy" id="1236960"/>
    <lineage>
        <taxon>Bacteria</taxon>
        <taxon>Pseudomonadati</taxon>
        <taxon>Pseudomonadota</taxon>
        <taxon>Gammaproteobacteria</taxon>
        <taxon>Lysobacterales</taxon>
        <taxon>Lysobacteraceae</taxon>
        <taxon>Stenotrophomonas</taxon>
    </lineage>
</organism>
<evidence type="ECO:0000256" key="1">
    <source>
        <dbReference type="SAM" id="MobiDB-lite"/>
    </source>
</evidence>
<gene>
    <name evidence="3" type="ORF">ARC78_09585</name>
</gene>
<dbReference type="Pfam" id="PF04402">
    <property type="entry name" value="SIMPL"/>
    <property type="match status" value="1"/>
</dbReference>
<keyword evidence="2" id="KW-0732">Signal</keyword>
<feature type="signal peptide" evidence="2">
    <location>
        <begin position="1"/>
        <end position="22"/>
    </location>
</feature>
<keyword evidence="4" id="KW-1185">Reference proteome</keyword>
<evidence type="ECO:0008006" key="5">
    <source>
        <dbReference type="Google" id="ProtNLM"/>
    </source>
</evidence>
<feature type="compositionally biased region" description="Pro residues" evidence="1">
    <location>
        <begin position="215"/>
        <end position="226"/>
    </location>
</feature>
<dbReference type="GO" id="GO:0006974">
    <property type="term" value="P:DNA damage response"/>
    <property type="evidence" value="ECO:0007669"/>
    <property type="project" value="TreeGrafter"/>
</dbReference>
<proteinExistence type="predicted"/>
<evidence type="ECO:0000313" key="4">
    <source>
        <dbReference type="Proteomes" id="UP000050836"/>
    </source>
</evidence>
<dbReference type="InterPro" id="IPR052022">
    <property type="entry name" value="26kDa_periplasmic_antigen"/>
</dbReference>
<evidence type="ECO:0000313" key="3">
    <source>
        <dbReference type="EMBL" id="KRG42190.1"/>
    </source>
</evidence>
<dbReference type="EMBL" id="LLXS01000020">
    <property type="protein sequence ID" value="KRG42190.1"/>
    <property type="molecule type" value="Genomic_DNA"/>
</dbReference>
<name>A0A0R0AKQ0_9GAMM</name>
<protein>
    <recommendedName>
        <fullName evidence="5">SIMPL domain-containing protein</fullName>
    </recommendedName>
</protein>
<feature type="chain" id="PRO_5006390913" description="SIMPL domain-containing protein" evidence="2">
    <location>
        <begin position="23"/>
        <end position="260"/>
    </location>
</feature>
<dbReference type="Gene3D" id="3.30.70.2970">
    <property type="entry name" value="Protein of unknown function (DUF541), domain 2"/>
    <property type="match status" value="1"/>
</dbReference>
<dbReference type="Proteomes" id="UP000050836">
    <property type="component" value="Unassembled WGS sequence"/>
</dbReference>